<protein>
    <submittedName>
        <fullName evidence="2">DUF535 domain-containing protein</fullName>
    </submittedName>
</protein>
<dbReference type="PANTHER" id="PTHR38785">
    <property type="entry name" value="HOMOLOG OF VIRK"/>
    <property type="match status" value="1"/>
</dbReference>
<dbReference type="EMBL" id="QRBE01000014">
    <property type="protein sequence ID" value="RDS79307.1"/>
    <property type="molecule type" value="Genomic_DNA"/>
</dbReference>
<feature type="region of interest" description="Disordered" evidence="1">
    <location>
        <begin position="290"/>
        <end position="309"/>
    </location>
</feature>
<accession>A0A370WTH6</accession>
<sequence length="309" mass="35517">MGDSFRHRHDWTGRWYRRNLTALKYLVRFACMPVQHERFLALIAASPFMRAYRRRDPRLLERHMHRYVNVHWHRRDRLAYLLQHYRFAIAHMPLGLLEQVYAMGHACLGSLTAKDGSVLTLCMRGPISKGCEGELCLQLCDAHENPLYSIVFTVADELPTIMIGCLQGPRGENARETVRELTRNLHGMRPKQFMVSLVYAFARHYGIERMVAIGNDAHPLRRTGRPLYSDYDAFWEEQQGRRIGGGWYALPSLPPRKTQAEIPSSHRAAFRRREALREAAENLLIGALTSSSPRTRMATPNVAGSGHRS</sequence>
<keyword evidence="3" id="KW-1185">Reference proteome</keyword>
<reference evidence="2 3" key="1">
    <citation type="submission" date="2018-07" db="EMBL/GenBank/DDBJ databases">
        <title>Dyella monticola sp. nov. and Dyella psychrodurans sp. nov. isolated from monsoon evergreen broad-leaved forest soil of Dinghu Mountain, China.</title>
        <authorList>
            <person name="Gao Z."/>
            <person name="Qiu L."/>
        </authorList>
    </citation>
    <scope>NUCLEOTIDE SEQUENCE [LARGE SCALE GENOMIC DNA]</scope>
    <source>
        <strain evidence="2 3">4G-K06</strain>
    </source>
</reference>
<evidence type="ECO:0000256" key="1">
    <source>
        <dbReference type="SAM" id="MobiDB-lite"/>
    </source>
</evidence>
<evidence type="ECO:0000313" key="2">
    <source>
        <dbReference type="EMBL" id="RDS79307.1"/>
    </source>
</evidence>
<comment type="caution">
    <text evidence="2">The sequence shown here is derived from an EMBL/GenBank/DDBJ whole genome shotgun (WGS) entry which is preliminary data.</text>
</comment>
<dbReference type="Pfam" id="PF04393">
    <property type="entry name" value="DUF535"/>
    <property type="match status" value="1"/>
</dbReference>
<organism evidence="2 3">
    <name type="scientific">Dyella monticola</name>
    <dbReference type="NCBI Taxonomy" id="1927958"/>
    <lineage>
        <taxon>Bacteria</taxon>
        <taxon>Pseudomonadati</taxon>
        <taxon>Pseudomonadota</taxon>
        <taxon>Gammaproteobacteria</taxon>
        <taxon>Lysobacterales</taxon>
        <taxon>Rhodanobacteraceae</taxon>
        <taxon>Dyella</taxon>
    </lineage>
</organism>
<dbReference type="InterPro" id="IPR007488">
    <property type="entry name" value="DUF535"/>
</dbReference>
<dbReference type="PANTHER" id="PTHR38785:SF1">
    <property type="entry name" value="HOMOLOG OF VIRK"/>
    <property type="match status" value="1"/>
</dbReference>
<dbReference type="Proteomes" id="UP000254258">
    <property type="component" value="Unassembled WGS sequence"/>
</dbReference>
<dbReference type="AlphaFoldDB" id="A0A370WTH6"/>
<name>A0A370WTH6_9GAMM</name>
<evidence type="ECO:0000313" key="3">
    <source>
        <dbReference type="Proteomes" id="UP000254258"/>
    </source>
</evidence>
<gene>
    <name evidence="2" type="ORF">DWU98_18435</name>
</gene>
<proteinExistence type="predicted"/>
<dbReference type="GO" id="GO:0006974">
    <property type="term" value="P:DNA damage response"/>
    <property type="evidence" value="ECO:0007669"/>
    <property type="project" value="TreeGrafter"/>
</dbReference>